<dbReference type="GO" id="GO:0044780">
    <property type="term" value="P:bacterial-type flagellum assembly"/>
    <property type="evidence" value="ECO:0007669"/>
    <property type="project" value="InterPro"/>
</dbReference>
<dbReference type="InterPro" id="IPR036679">
    <property type="entry name" value="FlgN-like_sf"/>
</dbReference>
<dbReference type="AlphaFoldDB" id="A0AAE3CJ48"/>
<dbReference type="Gene3D" id="1.20.58.300">
    <property type="entry name" value="FlgN-like"/>
    <property type="match status" value="1"/>
</dbReference>
<protein>
    <submittedName>
        <fullName evidence="1">Flagellar protein FlgN</fullName>
    </submittedName>
</protein>
<proteinExistence type="predicted"/>
<keyword evidence="1" id="KW-0282">Flagellum</keyword>
<reference evidence="1" key="1">
    <citation type="journal article" date="2021" name="ISME J.">
        <title>Genomic evolution of the class Acidithiobacillia: deep-branching Proteobacteria living in extreme acidic conditions.</title>
        <authorList>
            <person name="Moya-Beltran A."/>
            <person name="Beard S."/>
            <person name="Rojas-Villalobos C."/>
            <person name="Issotta F."/>
            <person name="Gallardo Y."/>
            <person name="Ulloa R."/>
            <person name="Giaveno A."/>
            <person name="Degli Esposti M."/>
            <person name="Johnson D.B."/>
            <person name="Quatrini R."/>
        </authorList>
    </citation>
    <scope>NUCLEOTIDE SEQUENCE</scope>
    <source>
        <strain evidence="1">VAN18-1</strain>
    </source>
</reference>
<keyword evidence="1" id="KW-0969">Cilium</keyword>
<accession>A0AAE3CJ48</accession>
<keyword evidence="1" id="KW-0966">Cell projection</keyword>
<organism evidence="1 2">
    <name type="scientific">Igneacidithiobacillus copahuensis</name>
    <dbReference type="NCBI Taxonomy" id="2724909"/>
    <lineage>
        <taxon>Bacteria</taxon>
        <taxon>Pseudomonadati</taxon>
        <taxon>Pseudomonadota</taxon>
        <taxon>Acidithiobacillia</taxon>
        <taxon>Acidithiobacillales</taxon>
        <taxon>Acidithiobacillaceae</taxon>
        <taxon>Igneacidithiobacillus</taxon>
    </lineage>
</organism>
<comment type="caution">
    <text evidence="1">The sequence shown here is derived from an EMBL/GenBank/DDBJ whole genome shotgun (WGS) entry which is preliminary data.</text>
</comment>
<keyword evidence="2" id="KW-1185">Reference proteome</keyword>
<sequence>MSSTAEIIALQIARLEALRQVLESESEALLHGDWAHVQGAAAQKLQLFREISALESQRRGQNGSPDELRHRQRLLQEIAQSNRRNGASIQALGRFQQEAWQVLFGTENKLYDDAGQIGKGNNGHRLGSA</sequence>
<evidence type="ECO:0000313" key="1">
    <source>
        <dbReference type="EMBL" id="MBU2787416.1"/>
    </source>
</evidence>
<name>A0AAE3CJ48_9PROT</name>
<dbReference type="EMBL" id="JAAXYO010000039">
    <property type="protein sequence ID" value="MBU2787416.1"/>
    <property type="molecule type" value="Genomic_DNA"/>
</dbReference>
<dbReference type="Proteomes" id="UP001197378">
    <property type="component" value="Unassembled WGS sequence"/>
</dbReference>
<evidence type="ECO:0000313" key="2">
    <source>
        <dbReference type="Proteomes" id="UP001197378"/>
    </source>
</evidence>
<dbReference type="RefSeq" id="WP_215871983.1">
    <property type="nucleotide sequence ID" value="NZ_JAAXYO010000039.1"/>
</dbReference>
<gene>
    <name evidence="1" type="ORF">HFQ13_04180</name>
</gene>
<dbReference type="SUPFAM" id="SSF140566">
    <property type="entry name" value="FlgN-like"/>
    <property type="match status" value="1"/>
</dbReference>